<dbReference type="PANTHER" id="PTHR11440">
    <property type="entry name" value="LECITHIN-CHOLESTEROL ACYLTRANSFERASE-RELATED"/>
    <property type="match status" value="1"/>
</dbReference>
<evidence type="ECO:0000313" key="3">
    <source>
        <dbReference type="Proteomes" id="UP001286456"/>
    </source>
</evidence>
<gene>
    <name evidence="2" type="ORF">B0T19DRAFT_133810</name>
</gene>
<feature type="compositionally biased region" description="Polar residues" evidence="1">
    <location>
        <begin position="741"/>
        <end position="764"/>
    </location>
</feature>
<dbReference type="SUPFAM" id="SSF53474">
    <property type="entry name" value="alpha/beta-Hydrolases"/>
    <property type="match status" value="1"/>
</dbReference>
<feature type="compositionally biased region" description="Low complexity" evidence="1">
    <location>
        <begin position="248"/>
        <end position="271"/>
    </location>
</feature>
<reference evidence="2" key="1">
    <citation type="journal article" date="2023" name="Mol. Phylogenet. Evol.">
        <title>Genome-scale phylogeny and comparative genomics of the fungal order Sordariales.</title>
        <authorList>
            <person name="Hensen N."/>
            <person name="Bonometti L."/>
            <person name="Westerberg I."/>
            <person name="Brannstrom I.O."/>
            <person name="Guillou S."/>
            <person name="Cros-Aarteil S."/>
            <person name="Calhoun S."/>
            <person name="Haridas S."/>
            <person name="Kuo A."/>
            <person name="Mondo S."/>
            <person name="Pangilinan J."/>
            <person name="Riley R."/>
            <person name="LaButti K."/>
            <person name="Andreopoulos B."/>
            <person name="Lipzen A."/>
            <person name="Chen C."/>
            <person name="Yan M."/>
            <person name="Daum C."/>
            <person name="Ng V."/>
            <person name="Clum A."/>
            <person name="Steindorff A."/>
            <person name="Ohm R.A."/>
            <person name="Martin F."/>
            <person name="Silar P."/>
            <person name="Natvig D.O."/>
            <person name="Lalanne C."/>
            <person name="Gautier V."/>
            <person name="Ament-Velasquez S.L."/>
            <person name="Kruys A."/>
            <person name="Hutchinson M.I."/>
            <person name="Powell A.J."/>
            <person name="Barry K."/>
            <person name="Miller A.N."/>
            <person name="Grigoriev I.V."/>
            <person name="Debuchy R."/>
            <person name="Gladieux P."/>
            <person name="Hiltunen Thoren M."/>
            <person name="Johannesson H."/>
        </authorList>
    </citation>
    <scope>NUCLEOTIDE SEQUENCE</scope>
    <source>
        <strain evidence="2">SMH4131-1</strain>
    </source>
</reference>
<name>A0AAE0IZ29_9PEZI</name>
<evidence type="ECO:0000313" key="2">
    <source>
        <dbReference type="EMBL" id="KAK3333690.1"/>
    </source>
</evidence>
<protein>
    <submittedName>
        <fullName evidence="2">Uncharacterized protein</fullName>
    </submittedName>
</protein>
<feature type="compositionally biased region" description="Pro residues" evidence="1">
    <location>
        <begin position="124"/>
        <end position="134"/>
    </location>
</feature>
<dbReference type="InterPro" id="IPR029058">
    <property type="entry name" value="AB_hydrolase_fold"/>
</dbReference>
<feature type="region of interest" description="Disordered" evidence="1">
    <location>
        <begin position="290"/>
        <end position="321"/>
    </location>
</feature>
<sequence length="901" mass="98065">MATPIHQQTPQPPPHQQQQNQHQWLAVNGGGQRIPPAPATTTSALASGKLQPTREEDPSRLSDGTDDGDDDFYGDQDDVQSFIQPAISPMATRLTLPKTPAAERAAAMDKVPEAGFFDMFDPGRPSPPSPPIQSPVPQRNMTGSQILGPTPPWGPAGSAAPRDRSWTMGQNLPSPPPALPTPWRAGPKQLIITDPAPSKTSMSGALGAQARHQRSSSISENALKRLSKALPSMPSMSSISIPTPSFFLSTSSQKEGSGSSSTAQKSPSSSSFFDRLEATRDTVQNYIRVSPLQTSPPSLTPESAGQVSGRPPSRSYTLRKSTSDDSLLYHSLSRVSSLGDDDRFVNIREQVNSRFKAIKDSWDGPSFKMPQFPSILNAPLKKTPALAAERQQDEYRSSSLQINQRMNREGVSPLDSILESLTGDIVIMGGYRGSILRSARPPYRQLWVPVKVGLNIRKVNMEVGLDPEDEETMEQRIFASGMLQNIGPVDISKRLFKKLRECENARKGKLRVHDYGYDWRLSPHLLSRRLAAFLEKLPSNQANTPSDQRGAWVISHSLGGVITRHVVNQRPELFAGVVYAGAPQRCINILGPIRNGDAVLLNEKVLTAQVHFSLRTTFVFLPEDGFCFIDKATKEEYPIDYYNVDDWIKYRLSPCIGGPVLPPLTRSNTFTSLLSLSDSLPSLPLRGRAMSQHYKKNDTHRRGSSGEPAGATAVKKDRTLAPQLGASSASGTQHQHLFLQNSPTTAPSTRNDGNSTPTPSSAVQARNLAYLRRTLAETKKFRSELVHNPKHQEANAYPPLAIMYAKDIPTVYAARVAGREGIACADAYDDLVFRSGDGVVLAKEAMLPEGYELVKGGRICTDRGHVTMLGDLVAVGRALESVVRGRRKGIGMGTGTGTGGA</sequence>
<dbReference type="EMBL" id="JAUEPO010000002">
    <property type="protein sequence ID" value="KAK3333690.1"/>
    <property type="molecule type" value="Genomic_DNA"/>
</dbReference>
<accession>A0AAE0IZ29</accession>
<feature type="region of interest" description="Disordered" evidence="1">
    <location>
        <begin position="741"/>
        <end position="765"/>
    </location>
</feature>
<organism evidence="2 3">
    <name type="scientific">Cercophora scortea</name>
    <dbReference type="NCBI Taxonomy" id="314031"/>
    <lineage>
        <taxon>Eukaryota</taxon>
        <taxon>Fungi</taxon>
        <taxon>Dikarya</taxon>
        <taxon>Ascomycota</taxon>
        <taxon>Pezizomycotina</taxon>
        <taxon>Sordariomycetes</taxon>
        <taxon>Sordariomycetidae</taxon>
        <taxon>Sordariales</taxon>
        <taxon>Lasiosphaeriaceae</taxon>
        <taxon>Cercophora</taxon>
    </lineage>
</organism>
<feature type="compositionally biased region" description="Low complexity" evidence="1">
    <location>
        <begin position="290"/>
        <end position="303"/>
    </location>
</feature>
<feature type="compositionally biased region" description="Acidic residues" evidence="1">
    <location>
        <begin position="64"/>
        <end position="78"/>
    </location>
</feature>
<keyword evidence="3" id="KW-1185">Reference proteome</keyword>
<dbReference type="Gene3D" id="3.40.50.1820">
    <property type="entry name" value="alpha/beta hydrolase"/>
    <property type="match status" value="1"/>
</dbReference>
<proteinExistence type="predicted"/>
<comment type="caution">
    <text evidence="2">The sequence shown here is derived from an EMBL/GenBank/DDBJ whole genome shotgun (WGS) entry which is preliminary data.</text>
</comment>
<feature type="region of interest" description="Disordered" evidence="1">
    <location>
        <begin position="693"/>
        <end position="714"/>
    </location>
</feature>
<dbReference type="AlphaFoldDB" id="A0AAE0IZ29"/>
<feature type="region of interest" description="Disordered" evidence="1">
    <location>
        <begin position="248"/>
        <end position="273"/>
    </location>
</feature>
<dbReference type="Proteomes" id="UP001286456">
    <property type="component" value="Unassembled WGS sequence"/>
</dbReference>
<evidence type="ECO:0000256" key="1">
    <source>
        <dbReference type="SAM" id="MobiDB-lite"/>
    </source>
</evidence>
<reference evidence="2" key="2">
    <citation type="submission" date="2023-06" db="EMBL/GenBank/DDBJ databases">
        <authorList>
            <consortium name="Lawrence Berkeley National Laboratory"/>
            <person name="Haridas S."/>
            <person name="Hensen N."/>
            <person name="Bonometti L."/>
            <person name="Westerberg I."/>
            <person name="Brannstrom I.O."/>
            <person name="Guillou S."/>
            <person name="Cros-Aarteil S."/>
            <person name="Calhoun S."/>
            <person name="Kuo A."/>
            <person name="Mondo S."/>
            <person name="Pangilinan J."/>
            <person name="Riley R."/>
            <person name="Labutti K."/>
            <person name="Andreopoulos B."/>
            <person name="Lipzen A."/>
            <person name="Chen C."/>
            <person name="Yanf M."/>
            <person name="Daum C."/>
            <person name="Ng V."/>
            <person name="Clum A."/>
            <person name="Steindorff A."/>
            <person name="Ohm R."/>
            <person name="Martin F."/>
            <person name="Silar P."/>
            <person name="Natvig D."/>
            <person name="Lalanne C."/>
            <person name="Gautier V."/>
            <person name="Ament-Velasquez S.L."/>
            <person name="Kruys A."/>
            <person name="Hutchinson M.I."/>
            <person name="Powell A.J."/>
            <person name="Barry K."/>
            <person name="Miller A.N."/>
            <person name="Grigoriev I.V."/>
            <person name="Debuchy R."/>
            <person name="Gladieux P."/>
            <person name="Thoren M.H."/>
            <person name="Johannesson H."/>
        </authorList>
    </citation>
    <scope>NUCLEOTIDE SEQUENCE</scope>
    <source>
        <strain evidence="2">SMH4131-1</strain>
    </source>
</reference>
<feature type="region of interest" description="Disordered" evidence="1">
    <location>
        <begin position="1"/>
        <end position="219"/>
    </location>
</feature>